<accession>A0ABM9PIS4</accession>
<protein>
    <submittedName>
        <fullName evidence="1">Uncharacterized protein</fullName>
    </submittedName>
</protein>
<organism evidence="1 2">
    <name type="scientific">Tenacibaculum vairaonense</name>
    <dbReference type="NCBI Taxonomy" id="3137860"/>
    <lineage>
        <taxon>Bacteria</taxon>
        <taxon>Pseudomonadati</taxon>
        <taxon>Bacteroidota</taxon>
        <taxon>Flavobacteriia</taxon>
        <taxon>Flavobacteriales</taxon>
        <taxon>Flavobacteriaceae</taxon>
        <taxon>Tenacibaculum</taxon>
    </lineage>
</organism>
<dbReference type="Proteomes" id="UP001497602">
    <property type="component" value="Unassembled WGS sequence"/>
</dbReference>
<sequence>MHVIEESDEKELLFAQEFPYFYQFITKEIRMLEFAADLSLSYKDEKSCKDLNREAKELSNALHVLTNRYTMDLFE</sequence>
<comment type="caution">
    <text evidence="1">The sequence shown here is derived from an EMBL/GenBank/DDBJ whole genome shotgun (WGS) entry which is preliminary data.</text>
</comment>
<gene>
    <name evidence="1" type="ORF">T190115A13A_160059</name>
</gene>
<reference evidence="1 2" key="1">
    <citation type="submission" date="2024-05" db="EMBL/GenBank/DDBJ databases">
        <authorList>
            <person name="Duchaud E."/>
        </authorList>
    </citation>
    <scope>NUCLEOTIDE SEQUENCE [LARGE SCALE GENOMIC DNA]</scope>
    <source>
        <strain evidence="1">Ena-SAMPLE-TAB-13-05-2024-13:56:06:370-140305</strain>
    </source>
</reference>
<proteinExistence type="predicted"/>
<keyword evidence="2" id="KW-1185">Reference proteome</keyword>
<evidence type="ECO:0000313" key="1">
    <source>
        <dbReference type="EMBL" id="CAL2105526.1"/>
    </source>
</evidence>
<name>A0ABM9PIS4_9FLAO</name>
<dbReference type="EMBL" id="CAXJRC010000007">
    <property type="protein sequence ID" value="CAL2105526.1"/>
    <property type="molecule type" value="Genomic_DNA"/>
</dbReference>
<evidence type="ECO:0000313" key="2">
    <source>
        <dbReference type="Proteomes" id="UP001497602"/>
    </source>
</evidence>
<dbReference type="RefSeq" id="WP_348737349.1">
    <property type="nucleotide sequence ID" value="NZ_CAXJRC010000007.1"/>
</dbReference>